<dbReference type="SMART" id="SM00241">
    <property type="entry name" value="ZP"/>
    <property type="match status" value="1"/>
</dbReference>
<dbReference type="Pfam" id="PF25301">
    <property type="entry name" value="CUT_C"/>
    <property type="match status" value="1"/>
</dbReference>
<dbReference type="InterPro" id="IPR057475">
    <property type="entry name" value="CUT_C"/>
</dbReference>
<feature type="domain" description="ZP" evidence="9">
    <location>
        <begin position="54"/>
        <end position="293"/>
    </location>
</feature>
<dbReference type="Proteomes" id="UP000887566">
    <property type="component" value="Unplaced"/>
</dbReference>
<reference evidence="11" key="1">
    <citation type="submission" date="2022-11" db="UniProtKB">
        <authorList>
            <consortium name="WormBaseParasite"/>
        </authorList>
    </citation>
    <scope>IDENTIFICATION</scope>
</reference>
<dbReference type="PROSITE" id="PS51034">
    <property type="entry name" value="ZP_2"/>
    <property type="match status" value="1"/>
</dbReference>
<dbReference type="InterPro" id="IPR051962">
    <property type="entry name" value="Cuticlin"/>
</dbReference>
<dbReference type="AlphaFoldDB" id="A0A914V3S2"/>
<evidence type="ECO:0000256" key="1">
    <source>
        <dbReference type="ARBA" id="ARBA00004251"/>
    </source>
</evidence>
<evidence type="ECO:0000256" key="4">
    <source>
        <dbReference type="ARBA" id="ARBA00022692"/>
    </source>
</evidence>
<evidence type="ECO:0000313" key="11">
    <source>
        <dbReference type="WBParaSite" id="PSAMB.scaffold1487size30842.g13463.t1"/>
    </source>
</evidence>
<name>A0A914V3S2_9BILA</name>
<evidence type="ECO:0000256" key="8">
    <source>
        <dbReference type="SAM" id="MobiDB-lite"/>
    </source>
</evidence>
<keyword evidence="4" id="KW-0812">Transmembrane</keyword>
<evidence type="ECO:0000259" key="9">
    <source>
        <dbReference type="PROSITE" id="PS51034"/>
    </source>
</evidence>
<accession>A0A914V3S2</accession>
<dbReference type="Pfam" id="PF25057">
    <property type="entry name" value="CUT_N"/>
    <property type="match status" value="1"/>
</dbReference>
<dbReference type="Gene3D" id="2.60.40.4100">
    <property type="entry name" value="Zona pellucida, ZP-C domain"/>
    <property type="match status" value="1"/>
</dbReference>
<dbReference type="PANTHER" id="PTHR22907">
    <property type="entry name" value="GH04558P"/>
    <property type="match status" value="1"/>
</dbReference>
<comment type="subcellular location">
    <subcellularLocation>
        <location evidence="1">Cell membrane</location>
        <topology evidence="1">Single-pass type I membrane protein</topology>
    </subcellularLocation>
</comment>
<evidence type="ECO:0000256" key="7">
    <source>
        <dbReference type="ARBA" id="ARBA00023136"/>
    </source>
</evidence>
<evidence type="ECO:0000256" key="2">
    <source>
        <dbReference type="ARBA" id="ARBA00022460"/>
    </source>
</evidence>
<dbReference type="GO" id="GO:0042302">
    <property type="term" value="F:structural constituent of cuticle"/>
    <property type="evidence" value="ECO:0007669"/>
    <property type="project" value="UniProtKB-KW"/>
</dbReference>
<dbReference type="PANTHER" id="PTHR22907:SF32">
    <property type="entry name" value="ZP DOMAIN-CONTAINING PROTEIN"/>
    <property type="match status" value="1"/>
</dbReference>
<proteinExistence type="predicted"/>
<dbReference type="InterPro" id="IPR042235">
    <property type="entry name" value="ZP-C_dom"/>
</dbReference>
<dbReference type="GO" id="GO:0005886">
    <property type="term" value="C:plasma membrane"/>
    <property type="evidence" value="ECO:0007669"/>
    <property type="project" value="UniProtKB-SubCell"/>
</dbReference>
<evidence type="ECO:0000256" key="5">
    <source>
        <dbReference type="ARBA" id="ARBA00022729"/>
    </source>
</evidence>
<evidence type="ECO:0000313" key="10">
    <source>
        <dbReference type="Proteomes" id="UP000887566"/>
    </source>
</evidence>
<dbReference type="InterPro" id="IPR001507">
    <property type="entry name" value="ZP_dom"/>
</dbReference>
<keyword evidence="3" id="KW-1003">Cell membrane</keyword>
<keyword evidence="6" id="KW-1133">Transmembrane helix</keyword>
<keyword evidence="10" id="KW-1185">Reference proteome</keyword>
<feature type="compositionally biased region" description="Polar residues" evidence="8">
    <location>
        <begin position="293"/>
        <end position="309"/>
    </location>
</feature>
<protein>
    <submittedName>
        <fullName evidence="11">ZP domain-containing protein</fullName>
    </submittedName>
</protein>
<keyword evidence="2" id="KW-0193">Cuticle</keyword>
<keyword evidence="5" id="KW-0732">Signal</keyword>
<dbReference type="InterPro" id="IPR056953">
    <property type="entry name" value="CUT_N"/>
</dbReference>
<dbReference type="WBParaSite" id="PSAMB.scaffold1487size30842.g13463.t1">
    <property type="protein sequence ID" value="PSAMB.scaffold1487size30842.g13463.t1"/>
    <property type="gene ID" value="PSAMB.scaffold1487size30842.g13463"/>
</dbReference>
<evidence type="ECO:0000256" key="3">
    <source>
        <dbReference type="ARBA" id="ARBA00022475"/>
    </source>
</evidence>
<evidence type="ECO:0000256" key="6">
    <source>
        <dbReference type="ARBA" id="ARBA00022989"/>
    </source>
</evidence>
<organism evidence="10 11">
    <name type="scientific">Plectus sambesii</name>
    <dbReference type="NCBI Taxonomy" id="2011161"/>
    <lineage>
        <taxon>Eukaryota</taxon>
        <taxon>Metazoa</taxon>
        <taxon>Ecdysozoa</taxon>
        <taxon>Nematoda</taxon>
        <taxon>Chromadorea</taxon>
        <taxon>Plectida</taxon>
        <taxon>Plectina</taxon>
        <taxon>Plectoidea</taxon>
        <taxon>Plectidae</taxon>
        <taxon>Plectus</taxon>
    </lineage>
</organism>
<keyword evidence="7" id="KW-0472">Membrane</keyword>
<feature type="region of interest" description="Disordered" evidence="8">
    <location>
        <begin position="293"/>
        <end position="323"/>
    </location>
</feature>
<sequence>MTVGQRRQVMFTVGRGKENEGFVEGRMNDKSAHRLPPWKAPWRAERLQGTPKVECHEDVVSLDVVTEEPFKGNIFVKGKAKDPACMRHFDSNGQTYASYSMQLGRCGMQRLRSANPRGMNFVITVIISFHEKFITQYDRAFHIRCFYMEPDEVVSSSLEVSALPTTVLTHKMEMPKCEYTVRRDSPNGPLVTFAEVGDTVFHVWDCHGPDMGMMVKKCFVTDGKGEDHAVLDSDGCSTDTFLLTELTYDIDLMKAHAQSQVFKYADTNQLYFTCQIRLCQKQMGLCQGVTPPRCSSSQGFGNDSQSENSTRSHRSRRSPIITSKRLTEVQSV</sequence>